<comment type="caution">
    <text evidence="1">The sequence shown here is derived from an EMBL/GenBank/DDBJ whole genome shotgun (WGS) entry which is preliminary data.</text>
</comment>
<dbReference type="EMBL" id="VTZD01000004">
    <property type="protein sequence ID" value="KAA1146143.1"/>
    <property type="molecule type" value="Genomic_DNA"/>
</dbReference>
<protein>
    <submittedName>
        <fullName evidence="1">DUF3258 domain-containing protein</fullName>
    </submittedName>
</protein>
<dbReference type="AlphaFoldDB" id="A0A5B0T960"/>
<feature type="non-terminal residue" evidence="1">
    <location>
        <position position="68"/>
    </location>
</feature>
<evidence type="ECO:0000313" key="1">
    <source>
        <dbReference type="EMBL" id="KAA1146143.1"/>
    </source>
</evidence>
<sequence length="68" mass="7806">MFISLVKSSKMEPALLLDIVHKMKKLEQKDIDDYLLSIQAAFYSAAKKIPTNVRKRLRSSTSLMNRHG</sequence>
<gene>
    <name evidence="1" type="ORF">D3H66_03915</name>
</gene>
<name>A0A5B0T960_9ENTR</name>
<evidence type="ECO:0000313" key="2">
    <source>
        <dbReference type="Proteomes" id="UP000323297"/>
    </source>
</evidence>
<reference evidence="1 2" key="1">
    <citation type="submission" date="2019-08" db="EMBL/GenBank/DDBJ databases">
        <title>Draft genome sequence of Citrobacter portucalensis strain isolated from green turtle.</title>
        <authorList>
            <person name="Fernandes M.R."/>
            <person name="Sellera F.P."/>
            <person name="Goldeberg D.W."/>
            <person name="Costa D.C."/>
            <person name="Lincopan N."/>
        </authorList>
    </citation>
    <scope>NUCLEOTIDE SEQUENCE [LARGE SCALE GENOMIC DNA]</scope>
    <source>
        <strain evidence="1 2">TV06</strain>
    </source>
</reference>
<organism evidence="1 2">
    <name type="scientific">Citrobacter portucalensis</name>
    <dbReference type="NCBI Taxonomy" id="1639133"/>
    <lineage>
        <taxon>Bacteria</taxon>
        <taxon>Pseudomonadati</taxon>
        <taxon>Pseudomonadota</taxon>
        <taxon>Gammaproteobacteria</taxon>
        <taxon>Enterobacterales</taxon>
        <taxon>Enterobacteriaceae</taxon>
        <taxon>Citrobacter</taxon>
        <taxon>Citrobacter freundii complex</taxon>
    </lineage>
</organism>
<accession>A0A5B0T960</accession>
<dbReference type="Proteomes" id="UP000323297">
    <property type="component" value="Unassembled WGS sequence"/>
</dbReference>
<proteinExistence type="predicted"/>